<name>A0AA36E7M0_LACSI</name>
<keyword evidence="6" id="KW-0687">Ribonucleoprotein</keyword>
<dbReference type="Proteomes" id="UP001177003">
    <property type="component" value="Chromosome 5"/>
</dbReference>
<protein>
    <recommendedName>
        <fullName evidence="9">40S ribosomal protein S27</fullName>
    </recommendedName>
</protein>
<dbReference type="InterPro" id="IPR011332">
    <property type="entry name" value="Ribosomal_zn-bd"/>
</dbReference>
<evidence type="ECO:0000313" key="7">
    <source>
        <dbReference type="EMBL" id="CAI9285237.1"/>
    </source>
</evidence>
<keyword evidence="4" id="KW-0862">Zinc</keyword>
<dbReference type="GO" id="GO:1990904">
    <property type="term" value="C:ribonucleoprotein complex"/>
    <property type="evidence" value="ECO:0007669"/>
    <property type="project" value="UniProtKB-KW"/>
</dbReference>
<dbReference type="FunFam" id="2.20.25.100:FF:000001">
    <property type="entry name" value="40S ribosomal protein S27"/>
    <property type="match status" value="1"/>
</dbReference>
<gene>
    <name evidence="7" type="ORF">LSALG_LOCUS24715</name>
</gene>
<evidence type="ECO:0000256" key="4">
    <source>
        <dbReference type="ARBA" id="ARBA00022833"/>
    </source>
</evidence>
<dbReference type="GO" id="GO:0006412">
    <property type="term" value="P:translation"/>
    <property type="evidence" value="ECO:0007669"/>
    <property type="project" value="InterPro"/>
</dbReference>
<dbReference type="Gene3D" id="2.20.25.100">
    <property type="entry name" value="Zn-binding ribosomal proteins"/>
    <property type="match status" value="1"/>
</dbReference>
<keyword evidence="3" id="KW-0150">Chloroplast</keyword>
<dbReference type="SUPFAM" id="SSF57829">
    <property type="entry name" value="Zn-binding ribosomal proteins"/>
    <property type="match status" value="1"/>
</dbReference>
<evidence type="ECO:0000256" key="6">
    <source>
        <dbReference type="ARBA" id="ARBA00023274"/>
    </source>
</evidence>
<evidence type="ECO:0000256" key="5">
    <source>
        <dbReference type="ARBA" id="ARBA00022980"/>
    </source>
</evidence>
<evidence type="ECO:0000256" key="3">
    <source>
        <dbReference type="ARBA" id="ARBA00022528"/>
    </source>
</evidence>
<evidence type="ECO:0000256" key="1">
    <source>
        <dbReference type="ARBA" id="ARBA00001947"/>
    </source>
</evidence>
<keyword evidence="5" id="KW-0689">Ribosomal protein</keyword>
<dbReference type="PANTHER" id="PTHR11594">
    <property type="entry name" value="40S RIBOSOMAL PROTEIN S27"/>
    <property type="match status" value="1"/>
</dbReference>
<dbReference type="GO" id="GO:0005840">
    <property type="term" value="C:ribosome"/>
    <property type="evidence" value="ECO:0007669"/>
    <property type="project" value="UniProtKB-KW"/>
</dbReference>
<proteinExistence type="inferred from homology"/>
<evidence type="ECO:0000256" key="2">
    <source>
        <dbReference type="ARBA" id="ARBA00010919"/>
    </source>
</evidence>
<comment type="similarity">
    <text evidence="2">Belongs to the eukaryotic ribosomal protein eS27 family.</text>
</comment>
<evidence type="ECO:0008006" key="9">
    <source>
        <dbReference type="Google" id="ProtNLM"/>
    </source>
</evidence>
<organism evidence="7 8">
    <name type="scientific">Lactuca saligna</name>
    <name type="common">Willowleaf lettuce</name>
    <dbReference type="NCBI Taxonomy" id="75948"/>
    <lineage>
        <taxon>Eukaryota</taxon>
        <taxon>Viridiplantae</taxon>
        <taxon>Streptophyta</taxon>
        <taxon>Embryophyta</taxon>
        <taxon>Tracheophyta</taxon>
        <taxon>Spermatophyta</taxon>
        <taxon>Magnoliopsida</taxon>
        <taxon>eudicotyledons</taxon>
        <taxon>Gunneridae</taxon>
        <taxon>Pentapetalae</taxon>
        <taxon>asterids</taxon>
        <taxon>campanulids</taxon>
        <taxon>Asterales</taxon>
        <taxon>Asteraceae</taxon>
        <taxon>Cichorioideae</taxon>
        <taxon>Cichorieae</taxon>
        <taxon>Lactucinae</taxon>
        <taxon>Lactuca</taxon>
    </lineage>
</organism>
<dbReference type="InterPro" id="IPR023407">
    <property type="entry name" value="Ribosomal_eS27_Zn-bd_dom_sf"/>
</dbReference>
<evidence type="ECO:0000313" key="8">
    <source>
        <dbReference type="Proteomes" id="UP001177003"/>
    </source>
</evidence>
<dbReference type="GO" id="GO:0003735">
    <property type="term" value="F:structural constituent of ribosome"/>
    <property type="evidence" value="ECO:0007669"/>
    <property type="project" value="InterPro"/>
</dbReference>
<dbReference type="Pfam" id="PF01667">
    <property type="entry name" value="Ribosomal_S27e"/>
    <property type="match status" value="1"/>
</dbReference>
<accession>A0AA36E7M0</accession>
<keyword evidence="3" id="KW-0934">Plastid</keyword>
<comment type="cofactor">
    <cofactor evidence="1">
        <name>Zn(2+)</name>
        <dbReference type="ChEBI" id="CHEBI:29105"/>
    </cofactor>
</comment>
<reference evidence="7" key="1">
    <citation type="submission" date="2023-04" db="EMBL/GenBank/DDBJ databases">
        <authorList>
            <person name="Vijverberg K."/>
            <person name="Xiong W."/>
            <person name="Schranz E."/>
        </authorList>
    </citation>
    <scope>NUCLEOTIDE SEQUENCE</scope>
</reference>
<dbReference type="EMBL" id="OX465081">
    <property type="protein sequence ID" value="CAI9285237.1"/>
    <property type="molecule type" value="Genomic_DNA"/>
</dbReference>
<dbReference type="AlphaFoldDB" id="A0AA36E7M0"/>
<sequence>MVLPNDVDLLNPPDDLAKRNQKLKRLVQSPNSFFMDFKCQGCFNITTVFSHSQTVVVCGNCQTVLCQLIGGRARLTKGCSFRRKETNPISYFYGWLGIFKMLVLLCPRSRLFILLFSRSHRHLPDSRSLSGSLVRSESALTLRALVEIDPTCVGRLVNYGITTLKALRENVSFGKEDSFCKRAARKLLLEFKSDSFSKETISDGTIIIVLGDAQTRYIVNVVREENEKVVKFPPSISIEISSVTTSHHRKTTVEANTEKSRYHCKSAIHFRCNPLLPLKNFET</sequence>
<keyword evidence="8" id="KW-1185">Reference proteome</keyword>
<dbReference type="InterPro" id="IPR000592">
    <property type="entry name" value="Ribosomal_eS27"/>
</dbReference>